<evidence type="ECO:0000313" key="8">
    <source>
        <dbReference type="Proteomes" id="UP000323067"/>
    </source>
</evidence>
<dbReference type="CDD" id="cd12148">
    <property type="entry name" value="fungal_TF_MHR"/>
    <property type="match status" value="1"/>
</dbReference>
<dbReference type="PANTHER" id="PTHR47338">
    <property type="entry name" value="ZN(II)2CYS6 TRANSCRIPTION FACTOR (EUROFUNG)-RELATED"/>
    <property type="match status" value="1"/>
</dbReference>
<dbReference type="EMBL" id="CP023327">
    <property type="protein sequence ID" value="ATY66663.1"/>
    <property type="molecule type" value="Genomic_DNA"/>
</dbReference>
<reference evidence="7 8" key="1">
    <citation type="journal article" date="2017" name="BMC Genomics">
        <title>Chromosome level assembly and secondary metabolite potential of the parasitic fungus Cordyceps militaris.</title>
        <authorList>
            <person name="Kramer G.J."/>
            <person name="Nodwell J.R."/>
        </authorList>
    </citation>
    <scope>NUCLEOTIDE SEQUENCE [LARGE SCALE GENOMIC DNA]</scope>
    <source>
        <strain evidence="7 8">ATCC 34164</strain>
    </source>
</reference>
<dbReference type="AlphaFoldDB" id="A0A2H4SU87"/>
<protein>
    <submittedName>
        <fullName evidence="7">Fungal specific transcription factor</fullName>
    </submittedName>
</protein>
<dbReference type="GO" id="GO:0008270">
    <property type="term" value="F:zinc ion binding"/>
    <property type="evidence" value="ECO:0007669"/>
    <property type="project" value="InterPro"/>
</dbReference>
<dbReference type="Proteomes" id="UP000323067">
    <property type="component" value="Chromosome ii"/>
</dbReference>
<comment type="subcellular location">
    <subcellularLocation>
        <location evidence="1">Nucleus</location>
    </subcellularLocation>
</comment>
<dbReference type="VEuPathDB" id="FungiDB:CCM_03818"/>
<dbReference type="VEuPathDB" id="FungiDB:A9K55_000996"/>
<evidence type="ECO:0000256" key="5">
    <source>
        <dbReference type="ARBA" id="ARBA00023242"/>
    </source>
</evidence>
<evidence type="ECO:0000256" key="4">
    <source>
        <dbReference type="ARBA" id="ARBA00023163"/>
    </source>
</evidence>
<keyword evidence="2" id="KW-0479">Metal-binding</keyword>
<evidence type="ECO:0000313" key="7">
    <source>
        <dbReference type="EMBL" id="ATY66663.1"/>
    </source>
</evidence>
<feature type="domain" description="Xylanolytic transcriptional activator regulatory" evidence="6">
    <location>
        <begin position="83"/>
        <end position="250"/>
    </location>
</feature>
<gene>
    <name evidence="7" type="ORF">A9K55_000996</name>
</gene>
<keyword evidence="5" id="KW-0539">Nucleus</keyword>
<evidence type="ECO:0000256" key="1">
    <source>
        <dbReference type="ARBA" id="ARBA00004123"/>
    </source>
</evidence>
<dbReference type="GO" id="GO:0005634">
    <property type="term" value="C:nucleus"/>
    <property type="evidence" value="ECO:0007669"/>
    <property type="project" value="UniProtKB-SubCell"/>
</dbReference>
<proteinExistence type="predicted"/>
<sequence>MYWLTSFRTKLTHGHRRTRRRKCIRSQQGLTCDYCAARGLDCHLSAETVFQSDGYETIVPWRSHALTHKSKLLPPTDLCLELIHLYFRYVHVSFHVLFHKPSFLDAYARGSLPRILLLAVMGLAARFARHASLAATPPRERGRRFVKEAERLLDLHDMSLTTIQACLMLGAAAVVEGGRATESVYFSIACRTALLIDLPNIAAPTLVEEEVNRRVWWTVYETDTWSSTAVRLPKMMPFRNIPLPMAEDVFLGLPLTQPAVASPDSHRPVADQLPVPSPDSLIAQAMTIGFTLSKIDQINSRAASGLVKYVDLIQEVDCIWRELHRWHSNLPANLVNTPDNIVYWSGKNQGNLFVFLHMNYYHLCQLLFYQFIYHSAHDKECPPLALEFAARCRDASSQLCELLHAASASPHTELLNSLVGHVLTIASTVQLHILLFGEKDAETQNARRLLERNFALLTRLEVYWPCLDISFARLEAFHEACARFQDGSQFRMDQWMLTFLLEFATAVPRNRTAESNTVSHNSWRNILGGH</sequence>
<name>A0A2H4SU87_CORMI</name>
<dbReference type="GO" id="GO:0006351">
    <property type="term" value="P:DNA-templated transcription"/>
    <property type="evidence" value="ECO:0007669"/>
    <property type="project" value="InterPro"/>
</dbReference>
<dbReference type="OrthoDB" id="1924787at2759"/>
<keyword evidence="4" id="KW-0804">Transcription</keyword>
<dbReference type="InterPro" id="IPR007219">
    <property type="entry name" value="XnlR_reg_dom"/>
</dbReference>
<dbReference type="PANTHER" id="PTHR47338:SF16">
    <property type="entry name" value="TRANSCRIPTION FACTOR, PUTATIVE (AFU_ORTHOLOGUE AFUA_2G09360)-RELATED"/>
    <property type="match status" value="1"/>
</dbReference>
<keyword evidence="3" id="KW-0805">Transcription regulation</keyword>
<evidence type="ECO:0000256" key="3">
    <source>
        <dbReference type="ARBA" id="ARBA00023015"/>
    </source>
</evidence>
<evidence type="ECO:0000259" key="6">
    <source>
        <dbReference type="Pfam" id="PF04082"/>
    </source>
</evidence>
<dbReference type="InterPro" id="IPR050815">
    <property type="entry name" value="TF_fung"/>
</dbReference>
<evidence type="ECO:0000256" key="2">
    <source>
        <dbReference type="ARBA" id="ARBA00022723"/>
    </source>
</evidence>
<organism evidence="7 8">
    <name type="scientific">Cordyceps militaris</name>
    <name type="common">Caterpillar fungus</name>
    <name type="synonym">Clavaria militaris</name>
    <dbReference type="NCBI Taxonomy" id="73501"/>
    <lineage>
        <taxon>Eukaryota</taxon>
        <taxon>Fungi</taxon>
        <taxon>Dikarya</taxon>
        <taxon>Ascomycota</taxon>
        <taxon>Pezizomycotina</taxon>
        <taxon>Sordariomycetes</taxon>
        <taxon>Hypocreomycetidae</taxon>
        <taxon>Hypocreales</taxon>
        <taxon>Cordycipitaceae</taxon>
        <taxon>Cordyceps</taxon>
    </lineage>
</organism>
<dbReference type="Pfam" id="PF04082">
    <property type="entry name" value="Fungal_trans"/>
    <property type="match status" value="1"/>
</dbReference>
<dbReference type="GO" id="GO:0003677">
    <property type="term" value="F:DNA binding"/>
    <property type="evidence" value="ECO:0007669"/>
    <property type="project" value="InterPro"/>
</dbReference>
<dbReference type="GO" id="GO:0000981">
    <property type="term" value="F:DNA-binding transcription factor activity, RNA polymerase II-specific"/>
    <property type="evidence" value="ECO:0007669"/>
    <property type="project" value="InterPro"/>
</dbReference>
<accession>A0A2H4SU87</accession>